<accession>A0A8B3FS56</accession>
<name>A0A8B3FS56_9ACTN</name>
<proteinExistence type="predicted"/>
<evidence type="ECO:0000313" key="1">
    <source>
        <dbReference type="EMBL" id="RLP12236.1"/>
    </source>
</evidence>
<sequence>MSEPIYLIDVDIDVIVDALAEHAKAHIKTAMAYSPTRDRVDWAVSQQAYANARRCDYIAERLGSLRGSDGHVVRVEKVTS</sequence>
<comment type="caution">
    <text evidence="1">The sequence shown here is derived from an EMBL/GenBank/DDBJ whole genome shotgun (WGS) entry which is preliminary data.</text>
</comment>
<reference evidence="1 2" key="1">
    <citation type="submission" date="2018-10" db="EMBL/GenBank/DDBJ databases">
        <title>Propionibacterium australiense Genome Sequencing and Assembly.</title>
        <authorList>
            <person name="Bernier A.-M."/>
            <person name="Bernard K."/>
        </authorList>
    </citation>
    <scope>NUCLEOTIDE SEQUENCE [LARGE SCALE GENOMIC DNA]</scope>
    <source>
        <strain evidence="1 2">NML98A078</strain>
    </source>
</reference>
<dbReference type="AlphaFoldDB" id="A0A8B3FS56"/>
<dbReference type="Proteomes" id="UP000279336">
    <property type="component" value="Unassembled WGS sequence"/>
</dbReference>
<evidence type="ECO:0000313" key="2">
    <source>
        <dbReference type="Proteomes" id="UP000279336"/>
    </source>
</evidence>
<gene>
    <name evidence="1" type="ORF">D7U36_02970</name>
</gene>
<protein>
    <submittedName>
        <fullName evidence="1">Uncharacterized protein</fullName>
    </submittedName>
</protein>
<dbReference type="EMBL" id="RCIW01000003">
    <property type="protein sequence ID" value="RLP12236.1"/>
    <property type="molecule type" value="Genomic_DNA"/>
</dbReference>
<organism evidence="1 2">
    <name type="scientific">Propionibacterium australiense</name>
    <dbReference type="NCBI Taxonomy" id="119981"/>
    <lineage>
        <taxon>Bacteria</taxon>
        <taxon>Bacillati</taxon>
        <taxon>Actinomycetota</taxon>
        <taxon>Actinomycetes</taxon>
        <taxon>Propionibacteriales</taxon>
        <taxon>Propionibacteriaceae</taxon>
        <taxon>Propionibacterium</taxon>
    </lineage>
</organism>
<dbReference type="RefSeq" id="WP_121587941.1">
    <property type="nucleotide sequence ID" value="NZ_RCIW01000003.1"/>
</dbReference>